<dbReference type="PANTHER" id="PTHR11908">
    <property type="entry name" value="XANTHINE DEHYDROGENASE"/>
    <property type="match status" value="1"/>
</dbReference>
<name>A0A0W8E1E2_9ZZZZ</name>
<dbReference type="AlphaFoldDB" id="A0A0W8E1E2"/>
<protein>
    <submittedName>
        <fullName evidence="2">Xanthine dehydrogenase, molybdenum binding subunit</fullName>
        <ecNumber evidence="2">1.17.1.4</ecNumber>
    </submittedName>
</protein>
<dbReference type="Pfam" id="PF20256">
    <property type="entry name" value="MoCoBD_2"/>
    <property type="match status" value="2"/>
</dbReference>
<dbReference type="EC" id="1.17.1.4" evidence="2"/>
<accession>A0A0W8E1E2</accession>
<evidence type="ECO:0000259" key="1">
    <source>
        <dbReference type="SMART" id="SM01008"/>
    </source>
</evidence>
<dbReference type="Gene3D" id="3.90.1170.50">
    <property type="entry name" value="Aldehyde oxidase/xanthine dehydrogenase, a/b hammerhead"/>
    <property type="match status" value="1"/>
</dbReference>
<dbReference type="SUPFAM" id="SSF54665">
    <property type="entry name" value="CO dehydrogenase molybdoprotein N-domain-like"/>
    <property type="match status" value="1"/>
</dbReference>
<evidence type="ECO:0000313" key="2">
    <source>
        <dbReference type="EMBL" id="KUG02460.1"/>
    </source>
</evidence>
<dbReference type="InterPro" id="IPR037165">
    <property type="entry name" value="AldOxase/xan_DH_Mopterin-bd_sf"/>
</dbReference>
<proteinExistence type="predicted"/>
<comment type="caution">
    <text evidence="2">The sequence shown here is derived from an EMBL/GenBank/DDBJ whole genome shotgun (WGS) entry which is preliminary data.</text>
</comment>
<reference evidence="2" key="1">
    <citation type="journal article" date="2015" name="Proc. Natl. Acad. Sci. U.S.A.">
        <title>Networks of energetic and metabolic interactions define dynamics in microbial communities.</title>
        <authorList>
            <person name="Embree M."/>
            <person name="Liu J.K."/>
            <person name="Al-Bassam M.M."/>
            <person name="Zengler K."/>
        </authorList>
    </citation>
    <scope>NUCLEOTIDE SEQUENCE</scope>
</reference>
<dbReference type="InterPro" id="IPR046867">
    <property type="entry name" value="AldOxase/xan_DH_MoCoBD2"/>
</dbReference>
<dbReference type="InterPro" id="IPR000674">
    <property type="entry name" value="Ald_Oxase/Xan_DH_a/b"/>
</dbReference>
<dbReference type="GO" id="GO:0004854">
    <property type="term" value="F:xanthine dehydrogenase activity"/>
    <property type="evidence" value="ECO:0007669"/>
    <property type="project" value="UniProtKB-EC"/>
</dbReference>
<sequence length="717" mass="80246">MEDISQAIKRFDFDEKIDGSACYCADVRYDGMLYARTLRSSKTRAKITDVEIPPLPDDYYIVDHNDIPGKNIVPMVFEDQPFLARERVNYIGEPILLVVGPDRQVIADILAQVRVTYEEIKPILTMAEAEQPQEEYIFADKPWFVEYKITKGNMEEARARSSLVAEDEFYTGYQEQAYLEPQAVLAVYEEERVTVYGSMQCPYYIKDALIQAFNWPEDRLRVVQLPTGGGFGGKEDYPSLIAVHAALAALKTGRPVQLILERQEDIIASTKRHPARIRIKSYIDDKQHITGRDIDISMDAGAYAGLSSVVLQRMLFSVGGVYKVENLQIQARAYATNKVVSGAFRGFGGPQAFFAIEMHMENIARQLGVDSLGLKRKHFFHRGDSSSTGGLFQYEIKLEEIADEIEKMSAYREKRDGYGDSRDKLQGIGCSIFFHGCGFAGSGEKEILKSKVRLKKNRDDTVEIFVSSTEMGQGALSTLRKIVAETLEVPVESVMHNYPDTDCCPDSGPTVASRTVMIVGKLLHECALEIKDRWSEGEVDLIKDYVYPDNLHWDNDRLQGNAYPEYSWGANVVEVEIDPVSYELNITGIWAIYDVGTPIDEKIVRGQIEGGMVQGLGYGGMEVLTARQGRLLQTNLTNYMIPTALDFPPIESKLIDNPYEEGPFGARGLGELTLVGAAPALALAVQNAIGRKVTEIPITPEYIMELMLNDQDDQFPA</sequence>
<dbReference type="EMBL" id="LNQE01001918">
    <property type="protein sequence ID" value="KUG02460.1"/>
    <property type="molecule type" value="Genomic_DNA"/>
</dbReference>
<dbReference type="SUPFAM" id="SSF56003">
    <property type="entry name" value="Molybdenum cofactor-binding domain"/>
    <property type="match status" value="1"/>
</dbReference>
<dbReference type="SMART" id="SM01008">
    <property type="entry name" value="Ald_Xan_dh_C"/>
    <property type="match status" value="1"/>
</dbReference>
<organism evidence="2">
    <name type="scientific">hydrocarbon metagenome</name>
    <dbReference type="NCBI Taxonomy" id="938273"/>
    <lineage>
        <taxon>unclassified sequences</taxon>
        <taxon>metagenomes</taxon>
        <taxon>ecological metagenomes</taxon>
    </lineage>
</organism>
<gene>
    <name evidence="2" type="ORF">ASZ90_020092</name>
</gene>
<dbReference type="InterPro" id="IPR036856">
    <property type="entry name" value="Ald_Oxase/Xan_DH_a/b_sf"/>
</dbReference>
<dbReference type="InterPro" id="IPR008274">
    <property type="entry name" value="AldOxase/xan_DH_MoCoBD1"/>
</dbReference>
<feature type="domain" description="Aldehyde oxidase/xanthine dehydrogenase a/b hammerhead" evidence="1">
    <location>
        <begin position="18"/>
        <end position="121"/>
    </location>
</feature>
<dbReference type="Pfam" id="PF01315">
    <property type="entry name" value="Ald_Xan_dh_C"/>
    <property type="match status" value="1"/>
</dbReference>
<dbReference type="InterPro" id="IPR016208">
    <property type="entry name" value="Ald_Oxase/xanthine_DH-like"/>
</dbReference>
<dbReference type="Pfam" id="PF02738">
    <property type="entry name" value="MoCoBD_1"/>
    <property type="match status" value="1"/>
</dbReference>
<dbReference type="Gene3D" id="3.30.365.10">
    <property type="entry name" value="Aldehyde oxidase/xanthine dehydrogenase, molybdopterin binding domain"/>
    <property type="match status" value="4"/>
</dbReference>
<dbReference type="GO" id="GO:0005506">
    <property type="term" value="F:iron ion binding"/>
    <property type="evidence" value="ECO:0007669"/>
    <property type="project" value="InterPro"/>
</dbReference>
<keyword evidence="2" id="KW-0560">Oxidoreductase</keyword>
<dbReference type="PANTHER" id="PTHR11908:SF157">
    <property type="entry name" value="XANTHINE DEHYDROGENASE SUBUNIT D-RELATED"/>
    <property type="match status" value="1"/>
</dbReference>